<dbReference type="EMBL" id="CANHGI010000002">
    <property type="protein sequence ID" value="CAI5443179.1"/>
    <property type="molecule type" value="Genomic_DNA"/>
</dbReference>
<accession>A0A9P1IDE5</accession>
<keyword evidence="3" id="KW-1185">Reference proteome</keyword>
<dbReference type="Pfam" id="PF01118">
    <property type="entry name" value="Semialdhyde_dh"/>
    <property type="match status" value="1"/>
</dbReference>
<evidence type="ECO:0000313" key="3">
    <source>
        <dbReference type="Proteomes" id="UP001152747"/>
    </source>
</evidence>
<evidence type="ECO:0000313" key="2">
    <source>
        <dbReference type="EMBL" id="CAI5443179.1"/>
    </source>
</evidence>
<dbReference type="GO" id="GO:0016620">
    <property type="term" value="F:oxidoreductase activity, acting on the aldehyde or oxo group of donors, NAD or NADP as acceptor"/>
    <property type="evidence" value="ECO:0007669"/>
    <property type="project" value="InterPro"/>
</dbReference>
<proteinExistence type="predicted"/>
<dbReference type="SUPFAM" id="SSF51735">
    <property type="entry name" value="NAD(P)-binding Rossmann-fold domains"/>
    <property type="match status" value="1"/>
</dbReference>
<organism evidence="2 3">
    <name type="scientific">Caenorhabditis angaria</name>
    <dbReference type="NCBI Taxonomy" id="860376"/>
    <lineage>
        <taxon>Eukaryota</taxon>
        <taxon>Metazoa</taxon>
        <taxon>Ecdysozoa</taxon>
        <taxon>Nematoda</taxon>
        <taxon>Chromadorea</taxon>
        <taxon>Rhabditida</taxon>
        <taxon>Rhabditina</taxon>
        <taxon>Rhabditomorpha</taxon>
        <taxon>Rhabditoidea</taxon>
        <taxon>Rhabditidae</taxon>
        <taxon>Peloderinae</taxon>
        <taxon>Caenorhabditis</taxon>
    </lineage>
</organism>
<sequence length="283" mass="32380">MSVALIVGATGAVGSELVKILGDSQHFQKIVILARRNVEAAKGEKFQRFTEVLRMESYLSNQLVEVNQKNFAHFRETLDAFIKMDKLEIFLFLDVETFDKISKMLRPVVCSKFDNDLRLAVILIFLTKGVSQNAIALWSGISQPSISRILRQGFDDICEKFGETIKWPTAEQIAYQQDLTKNKIPSFGQIDGKLWYVNRPPGTGTLNMSYKSRFAFNSLFVVDNEARIIYIQLSKNGCHSDGQMFNAGPISKLLEKNKIFHHQLNTTNILYVIHFFWEMVDLR</sequence>
<comment type="caution">
    <text evidence="2">The sequence shown here is derived from an EMBL/GenBank/DDBJ whole genome shotgun (WGS) entry which is preliminary data.</text>
</comment>
<dbReference type="AlphaFoldDB" id="A0A9P1IDE5"/>
<evidence type="ECO:0000259" key="1">
    <source>
        <dbReference type="Pfam" id="PF01118"/>
    </source>
</evidence>
<feature type="domain" description="Semialdehyde dehydrogenase NAD-binding" evidence="1">
    <location>
        <begin position="5"/>
        <end position="70"/>
    </location>
</feature>
<protein>
    <recommendedName>
        <fullName evidence="1">Semialdehyde dehydrogenase NAD-binding domain-containing protein</fullName>
    </recommendedName>
</protein>
<dbReference type="InterPro" id="IPR036291">
    <property type="entry name" value="NAD(P)-bd_dom_sf"/>
</dbReference>
<dbReference type="OrthoDB" id="6627079at2759"/>
<name>A0A9P1IDE5_9PELO</name>
<dbReference type="GO" id="GO:0051287">
    <property type="term" value="F:NAD binding"/>
    <property type="evidence" value="ECO:0007669"/>
    <property type="project" value="InterPro"/>
</dbReference>
<dbReference type="Proteomes" id="UP001152747">
    <property type="component" value="Unassembled WGS sequence"/>
</dbReference>
<dbReference type="Gene3D" id="3.40.50.720">
    <property type="entry name" value="NAD(P)-binding Rossmann-like Domain"/>
    <property type="match status" value="1"/>
</dbReference>
<gene>
    <name evidence="2" type="ORF">CAMP_LOCUS5816</name>
</gene>
<dbReference type="GO" id="GO:1901607">
    <property type="term" value="P:alpha-amino acid biosynthetic process"/>
    <property type="evidence" value="ECO:0007669"/>
    <property type="project" value="UniProtKB-ARBA"/>
</dbReference>
<dbReference type="InterPro" id="IPR000534">
    <property type="entry name" value="Semialdehyde_DH_NAD-bd"/>
</dbReference>
<reference evidence="2" key="1">
    <citation type="submission" date="2022-11" db="EMBL/GenBank/DDBJ databases">
        <authorList>
            <person name="Kikuchi T."/>
        </authorList>
    </citation>
    <scope>NUCLEOTIDE SEQUENCE</scope>
    <source>
        <strain evidence="2">PS1010</strain>
    </source>
</reference>